<sequence>IRVRKSSIVIIKKRRAYYFALLINKEFITTIEAISITKDYVLTFLILSGSIYIAR</sequence>
<proteinExistence type="predicted"/>
<dbReference type="EMBL" id="MPDP01000269">
    <property type="protein sequence ID" value="KAK1462951.1"/>
    <property type="molecule type" value="Genomic_DNA"/>
</dbReference>
<name>A0AAI9XWS9_9PEZI</name>
<keyword evidence="2" id="KW-1185">Reference proteome</keyword>
<organism evidence="1 2">
    <name type="scientific">Colletotrichum cuscutae</name>
    <dbReference type="NCBI Taxonomy" id="1209917"/>
    <lineage>
        <taxon>Eukaryota</taxon>
        <taxon>Fungi</taxon>
        <taxon>Dikarya</taxon>
        <taxon>Ascomycota</taxon>
        <taxon>Pezizomycotina</taxon>
        <taxon>Sordariomycetes</taxon>
        <taxon>Hypocreomycetidae</taxon>
        <taxon>Glomerellales</taxon>
        <taxon>Glomerellaceae</taxon>
        <taxon>Colletotrichum</taxon>
        <taxon>Colletotrichum acutatum species complex</taxon>
    </lineage>
</organism>
<comment type="caution">
    <text evidence="1">The sequence shown here is derived from an EMBL/GenBank/DDBJ whole genome shotgun (WGS) entry which is preliminary data.</text>
</comment>
<protein>
    <submittedName>
        <fullName evidence="1">Uncharacterized protein</fullName>
    </submittedName>
</protein>
<evidence type="ECO:0000313" key="2">
    <source>
        <dbReference type="Proteomes" id="UP001239213"/>
    </source>
</evidence>
<dbReference type="Proteomes" id="UP001239213">
    <property type="component" value="Unassembled WGS sequence"/>
</dbReference>
<reference evidence="1" key="1">
    <citation type="submission" date="2016-11" db="EMBL/GenBank/DDBJ databases">
        <title>The genome sequence of Colletotrichum cuscutae.</title>
        <authorList>
            <person name="Baroncelli R."/>
        </authorList>
    </citation>
    <scope>NUCLEOTIDE SEQUENCE</scope>
    <source>
        <strain evidence="1">IMI 304802</strain>
    </source>
</reference>
<feature type="non-terminal residue" evidence="1">
    <location>
        <position position="1"/>
    </location>
</feature>
<evidence type="ECO:0000313" key="1">
    <source>
        <dbReference type="EMBL" id="KAK1462951.1"/>
    </source>
</evidence>
<dbReference type="AlphaFoldDB" id="A0AAI9XWS9"/>
<gene>
    <name evidence="1" type="ORF">CCUS01_08543</name>
</gene>
<accession>A0AAI9XWS9</accession>